<dbReference type="EMBL" id="LCYI01000062">
    <property type="protein sequence ID" value="KLA22205.1"/>
    <property type="molecule type" value="Genomic_DNA"/>
</dbReference>
<protein>
    <submittedName>
        <fullName evidence="1">Uncharacterized protein</fullName>
    </submittedName>
</protein>
<evidence type="ECO:0000313" key="1">
    <source>
        <dbReference type="EMBL" id="KLA22205.1"/>
    </source>
</evidence>
<dbReference type="Proteomes" id="UP000035214">
    <property type="component" value="Unassembled WGS sequence"/>
</dbReference>
<accession>A0A0G8EDN3</accession>
<name>A0A0G8EDN3_BACCE</name>
<gene>
    <name evidence="1" type="ORF">B4077_3151</name>
</gene>
<dbReference type="AlphaFoldDB" id="A0A0G8EDN3"/>
<sequence>MTFKINRFKSVALAGALAIGGVTVMNLETPKAHADENCRYICGPSETSNNFTIQLHATQHYMGQNIIVKATNDKDYDVHYKASIEKQYATGWGYYDADFNWGSMLPAGTNEEIIVSTGNSESIAETGTFRVKVEVENAAGSIDTIYTAPVKLTR</sequence>
<comment type="caution">
    <text evidence="1">The sequence shown here is derived from an EMBL/GenBank/DDBJ whole genome shotgun (WGS) entry which is preliminary data.</text>
</comment>
<dbReference type="PATRIC" id="fig|1396.428.peg.2503"/>
<proteinExistence type="predicted"/>
<dbReference type="RefSeq" id="WP_046956821.1">
    <property type="nucleotide sequence ID" value="NZ_LCYI01000062.1"/>
</dbReference>
<organism evidence="1 2">
    <name type="scientific">Bacillus cereus</name>
    <dbReference type="NCBI Taxonomy" id="1396"/>
    <lineage>
        <taxon>Bacteria</taxon>
        <taxon>Bacillati</taxon>
        <taxon>Bacillota</taxon>
        <taxon>Bacilli</taxon>
        <taxon>Bacillales</taxon>
        <taxon>Bacillaceae</taxon>
        <taxon>Bacillus</taxon>
        <taxon>Bacillus cereus group</taxon>
    </lineage>
</organism>
<reference evidence="1 2" key="1">
    <citation type="submission" date="2015-04" db="EMBL/GenBank/DDBJ databases">
        <title>Draft Genome Sequences of Eight Spore-Forming Food Isolates of Bacillus cereus Genome sequencing.</title>
        <authorList>
            <person name="Krawcyk A.O."/>
            <person name="de Jong A."/>
            <person name="Eijlander R.T."/>
            <person name="Berendsen E.M."/>
            <person name="Holsappel S."/>
            <person name="Wells-Bennik M."/>
            <person name="Kuipers O.P."/>
        </authorList>
    </citation>
    <scope>NUCLEOTIDE SEQUENCE [LARGE SCALE GENOMIC DNA]</scope>
    <source>
        <strain evidence="1 2">B4077</strain>
    </source>
</reference>
<evidence type="ECO:0000313" key="2">
    <source>
        <dbReference type="Proteomes" id="UP000035214"/>
    </source>
</evidence>